<dbReference type="EMBL" id="CP033236">
    <property type="protein sequence ID" value="AZF70489.1"/>
    <property type="molecule type" value="Genomic_DNA"/>
</dbReference>
<organism evidence="2 15">
    <name type="scientific">Saccharolobus solfataricus</name>
    <name type="common">Sulfolobus solfataricus</name>
    <dbReference type="NCBI Taxonomy" id="2287"/>
    <lineage>
        <taxon>Archaea</taxon>
        <taxon>Thermoproteota</taxon>
        <taxon>Thermoprotei</taxon>
        <taxon>Sulfolobales</taxon>
        <taxon>Sulfolobaceae</taxon>
        <taxon>Saccharolobus</taxon>
    </lineage>
</organism>
<evidence type="ECO:0000313" key="13">
    <source>
        <dbReference type="EMBL" id="SAI83604.1"/>
    </source>
</evidence>
<dbReference type="CDD" id="cd00090">
    <property type="entry name" value="HTH_ARSR"/>
    <property type="match status" value="1"/>
</dbReference>
<dbReference type="Pfam" id="PF03551">
    <property type="entry name" value="PadR"/>
    <property type="match status" value="1"/>
</dbReference>
<dbReference type="EMBL" id="CP033239">
    <property type="protein sequence ID" value="AZF78341.1"/>
    <property type="molecule type" value="Genomic_DNA"/>
</dbReference>
<evidence type="ECO:0000313" key="25">
    <source>
        <dbReference type="Proteomes" id="UP000594632"/>
    </source>
</evidence>
<dbReference type="EMBL" id="CP033238">
    <property type="protein sequence ID" value="AZF75734.1"/>
    <property type="molecule type" value="Genomic_DNA"/>
</dbReference>
<dbReference type="KEGG" id="ssof:SULC_1066"/>
<dbReference type="PANTHER" id="PTHR43252:SF5">
    <property type="entry name" value="TRANSCRIPTIONAL REGULATOR, PADR-LIKE FAMILY"/>
    <property type="match status" value="1"/>
</dbReference>
<evidence type="ECO:0000313" key="15">
    <source>
        <dbReference type="Proteomes" id="UP000033085"/>
    </source>
</evidence>
<dbReference type="InterPro" id="IPR011991">
    <property type="entry name" value="ArsR-like_HTH"/>
</dbReference>
<evidence type="ECO:0000313" key="3">
    <source>
        <dbReference type="EMBL" id="AKA76101.1"/>
    </source>
</evidence>
<dbReference type="Proteomes" id="UP000267993">
    <property type="component" value="Chromosome"/>
</dbReference>
<dbReference type="Proteomes" id="UP000282269">
    <property type="component" value="Chromosome"/>
</dbReference>
<evidence type="ECO:0000313" key="11">
    <source>
        <dbReference type="EMBL" id="AZF83586.1"/>
    </source>
</evidence>
<dbReference type="EMBL" id="CP011056">
    <property type="protein sequence ID" value="AKA76101.1"/>
    <property type="molecule type" value="Genomic_DNA"/>
</dbReference>
<feature type="domain" description="Transcription regulator PadR N-terminal" evidence="1">
    <location>
        <begin position="13"/>
        <end position="81"/>
    </location>
</feature>
<dbReference type="Proteomes" id="UP000269431">
    <property type="component" value="Chromosome"/>
</dbReference>
<evidence type="ECO:0000313" key="21">
    <source>
        <dbReference type="Proteomes" id="UP000273443"/>
    </source>
</evidence>
<dbReference type="EMBL" id="CP033240">
    <property type="protein sequence ID" value="AZF80947.1"/>
    <property type="molecule type" value="Genomic_DNA"/>
</dbReference>
<evidence type="ECO:0000313" key="10">
    <source>
        <dbReference type="EMBL" id="AZF80947.1"/>
    </source>
</evidence>
<evidence type="ECO:0000313" key="16">
    <source>
        <dbReference type="Proteomes" id="UP000033106"/>
    </source>
</evidence>
<evidence type="ECO:0000313" key="20">
    <source>
        <dbReference type="Proteomes" id="UP000273194"/>
    </source>
</evidence>
<dbReference type="GeneID" id="44129011"/>
<gene>
    <name evidence="12" type="ORF">HFC64_11715</name>
    <name evidence="13" type="ORF">SSOP1_0050</name>
    <name evidence="4" type="ORF">SULA_1066</name>
    <name evidence="2" type="ORF">SULB_1067</name>
    <name evidence="3" type="ORF">SULC_1066</name>
    <name evidence="5" type="ORF">SULG_05235</name>
    <name evidence="6" type="ORF">SULH_05235</name>
    <name evidence="7" type="ORF">SULI_05235</name>
    <name evidence="8" type="ORF">SULM_05235</name>
    <name evidence="9" type="ORF">SULN_05235</name>
    <name evidence="10" type="ORF">SULO_05245</name>
    <name evidence="11" type="ORF">SULZ_05480</name>
</gene>
<reference evidence="13" key="2">
    <citation type="submission" date="2016-04" db="EMBL/GenBank/DDBJ databases">
        <authorList>
            <person name="Evans L.H."/>
            <person name="Alamgir A."/>
            <person name="Owens N."/>
            <person name="Weber N.D."/>
            <person name="Virtaneva K."/>
            <person name="Barbian K."/>
            <person name="Babar A."/>
            <person name="Rosenke K."/>
        </authorList>
    </citation>
    <scope>NUCLEOTIDE SEQUENCE</scope>
    <source>
        <strain evidence="13">P1</strain>
    </source>
</reference>
<evidence type="ECO:0000313" key="23">
    <source>
        <dbReference type="Proteomes" id="UP000278715"/>
    </source>
</evidence>
<evidence type="ECO:0000313" key="9">
    <source>
        <dbReference type="EMBL" id="AZF78341.1"/>
    </source>
</evidence>
<evidence type="ECO:0000313" key="7">
    <source>
        <dbReference type="EMBL" id="AZF73109.1"/>
    </source>
</evidence>
<dbReference type="InterPro" id="IPR036390">
    <property type="entry name" value="WH_DNA-bd_sf"/>
</dbReference>
<evidence type="ECO:0000313" key="22">
    <source>
        <dbReference type="Proteomes" id="UP000275843"/>
    </source>
</evidence>
<dbReference type="Proteomes" id="UP000275843">
    <property type="component" value="Chromosome"/>
</dbReference>
<evidence type="ECO:0000313" key="19">
    <source>
        <dbReference type="Proteomes" id="UP000269431"/>
    </source>
</evidence>
<reference evidence="14 15" key="1">
    <citation type="journal article" date="2015" name="Genome Announc.">
        <title>Complete Genome Sequence of Sulfolobus solfataricus Strain 98/2 and Evolved Derivatives.</title>
        <authorList>
            <person name="McCarthy S."/>
            <person name="Gradnigo J."/>
            <person name="Johnson T."/>
            <person name="Payne S."/>
            <person name="Lipzen A."/>
            <person name="Martin J."/>
            <person name="Schackwitz W."/>
            <person name="Moriyama E."/>
            <person name="Blum P."/>
        </authorList>
    </citation>
    <scope>NUCLEOTIDE SEQUENCE [LARGE SCALE GENOMIC DNA]</scope>
    <source>
        <strain evidence="14">98/2 SULC</strain>
        <strain evidence="2">SARC-B</strain>
        <strain evidence="3">SARC-C</strain>
        <strain evidence="4 16">SULA</strain>
        <strain evidence="15">SULB</strain>
    </source>
</reference>
<dbReference type="EMBL" id="CP033237">
    <property type="protein sequence ID" value="AZF73109.1"/>
    <property type="molecule type" value="Genomic_DNA"/>
</dbReference>
<dbReference type="Proteomes" id="UP000033106">
    <property type="component" value="Chromosome"/>
</dbReference>
<evidence type="ECO:0000313" key="12">
    <source>
        <dbReference type="EMBL" id="QPG50385.1"/>
    </source>
</evidence>
<sequence length="131" mass="15331">MFWHRRRGLKWLILYVLSKGPMTGAQIMDEIEKTSHGMWRPSPGSIYPALDALESEGLIRISRVDGWKKYYELTEEGRKAIGAMSEEDKIKEAIEQLEFSARYIVENLEKLNDEDKRKVKNILDELSKVMR</sequence>
<evidence type="ECO:0000313" key="6">
    <source>
        <dbReference type="EMBL" id="AZF70489.1"/>
    </source>
</evidence>
<dbReference type="EMBL" id="CP011057">
    <property type="protein sequence ID" value="AKA78794.1"/>
    <property type="molecule type" value="Genomic_DNA"/>
</dbReference>
<reference evidence="17" key="3">
    <citation type="submission" date="2016-04" db="EMBL/GenBank/DDBJ databases">
        <authorList>
            <person name="Shah S.A."/>
            <person name="Garrett R.A."/>
        </authorList>
    </citation>
    <scope>NUCLEOTIDE SEQUENCE [LARGE SCALE GENOMIC DNA]</scope>
    <source>
        <strain evidence="17">ATCC 35091 / DSM 1616 / JCM 8930 / NBRC 15331 / P1</strain>
    </source>
</reference>
<dbReference type="OMA" id="RYWILRI"/>
<dbReference type="EMBL" id="CP050869">
    <property type="protein sequence ID" value="QPG50385.1"/>
    <property type="molecule type" value="Genomic_DNA"/>
</dbReference>
<evidence type="ECO:0000313" key="2">
    <source>
        <dbReference type="EMBL" id="AKA73402.1"/>
    </source>
</evidence>
<evidence type="ECO:0000313" key="14">
    <source>
        <dbReference type="Proteomes" id="UP000033057"/>
    </source>
</evidence>
<dbReference type="EMBL" id="CP033241">
    <property type="protein sequence ID" value="AZF83586.1"/>
    <property type="molecule type" value="Genomic_DNA"/>
</dbReference>
<dbReference type="Proteomes" id="UP000033085">
    <property type="component" value="Chromosome"/>
</dbReference>
<dbReference type="Proteomes" id="UP000594632">
    <property type="component" value="Chromosome"/>
</dbReference>
<evidence type="ECO:0000259" key="1">
    <source>
        <dbReference type="Pfam" id="PF03551"/>
    </source>
</evidence>
<name>A0A0E3K5M6_SACSO</name>
<dbReference type="PATRIC" id="fig|2287.6.peg.1128"/>
<dbReference type="Gene3D" id="1.10.10.10">
    <property type="entry name" value="Winged helix-like DNA-binding domain superfamily/Winged helix DNA-binding domain"/>
    <property type="match status" value="1"/>
</dbReference>
<dbReference type="KEGG" id="ssol:SULB_1067"/>
<dbReference type="KEGG" id="ssoa:SULA_1066"/>
<dbReference type="EMBL" id="CP033235">
    <property type="protein sequence ID" value="AZF67869.1"/>
    <property type="molecule type" value="Genomic_DNA"/>
</dbReference>
<dbReference type="Proteomes" id="UP000033057">
    <property type="component" value="Chromosome"/>
</dbReference>
<accession>A0A0E3K5M6</accession>
<dbReference type="RefSeq" id="WP_009988848.1">
    <property type="nucleotide sequence ID" value="NZ_CP011055.2"/>
</dbReference>
<reference evidence="12 25" key="6">
    <citation type="journal article" date="2020" name="Nat. Commun.">
        <title>The structures of two archaeal type IV pili illuminate evolutionary relationships.</title>
        <authorList>
            <person name="Wang F."/>
            <person name="Baquero D.P."/>
            <person name="Su Z."/>
            <person name="Beltran L.C."/>
            <person name="Prangishvili D."/>
            <person name="Krupovic M."/>
            <person name="Egelman E.H."/>
        </authorList>
    </citation>
    <scope>NUCLEOTIDE SEQUENCE [LARGE SCALE GENOMIC DNA]</scope>
    <source>
        <strain evidence="12 25">POZ149</strain>
    </source>
</reference>
<dbReference type="PANTHER" id="PTHR43252">
    <property type="entry name" value="TRANSCRIPTIONAL REGULATOR YQJI"/>
    <property type="match status" value="1"/>
</dbReference>
<dbReference type="SUPFAM" id="SSF46785">
    <property type="entry name" value="Winged helix' DNA-binding domain"/>
    <property type="match status" value="1"/>
</dbReference>
<dbReference type="GeneID" id="1455305"/>
<evidence type="ECO:0000313" key="4">
    <source>
        <dbReference type="EMBL" id="AKA78794.1"/>
    </source>
</evidence>
<protein>
    <submittedName>
        <fullName evidence="2">PadR family transcriptional regulator</fullName>
    </submittedName>
</protein>
<dbReference type="Proteomes" id="UP000278715">
    <property type="component" value="Chromosome"/>
</dbReference>
<dbReference type="Proteomes" id="UP000273443">
    <property type="component" value="Chromosome"/>
</dbReference>
<reference evidence="18 19" key="4">
    <citation type="journal article" date="2018" name="Proc. Natl. Acad. Sci. U.S.A.">
        <title>Nonmutational mechanism of inheritance in the Archaeon Sulfolobus solfataricus.</title>
        <authorList>
            <person name="Payne S."/>
            <person name="McCarthy S."/>
            <person name="Johnson T."/>
            <person name="North E."/>
            <person name="Blum P."/>
        </authorList>
    </citation>
    <scope>NUCLEOTIDE SEQUENCE [LARGE SCALE GENOMIC DNA]</scope>
    <source>
        <strain evidence="6 18">SARC-H</strain>
        <strain evidence="7 22">SARC-I</strain>
        <strain evidence="9 23">SARC-N</strain>
        <strain evidence="10 24">SARC-O</strain>
        <strain evidence="11 19">SUL120</strain>
        <strain evidence="5 20">SULG</strain>
        <strain evidence="8 21">SULM</strain>
    </source>
</reference>
<evidence type="ECO:0000313" key="17">
    <source>
        <dbReference type="Proteomes" id="UP000076770"/>
    </source>
</evidence>
<dbReference type="EMBL" id="LT549890">
    <property type="protein sequence ID" value="SAI83604.1"/>
    <property type="molecule type" value="Genomic_DNA"/>
</dbReference>
<dbReference type="Proteomes" id="UP000273194">
    <property type="component" value="Chromosome"/>
</dbReference>
<dbReference type="OrthoDB" id="56053at2157"/>
<dbReference type="Proteomes" id="UP000076770">
    <property type="component" value="Chromosome i"/>
</dbReference>
<evidence type="ECO:0000313" key="24">
    <source>
        <dbReference type="Proteomes" id="UP000282269"/>
    </source>
</evidence>
<dbReference type="InterPro" id="IPR036388">
    <property type="entry name" value="WH-like_DNA-bd_sf"/>
</dbReference>
<evidence type="ECO:0000313" key="18">
    <source>
        <dbReference type="Proteomes" id="UP000267993"/>
    </source>
</evidence>
<dbReference type="EMBL" id="CP011055">
    <property type="protein sequence ID" value="AKA73402.1"/>
    <property type="molecule type" value="Genomic_DNA"/>
</dbReference>
<reference evidence="2" key="5">
    <citation type="submission" date="2018-10" db="EMBL/GenBank/DDBJ databases">
        <authorList>
            <person name="McCarthy S."/>
            <person name="Gradnigo J."/>
            <person name="Johnson T."/>
            <person name="Payne S."/>
            <person name="Lipzen A."/>
            <person name="Schackwitz W."/>
            <person name="Martin J."/>
            <person name="Moriyama E."/>
            <person name="Blum P."/>
        </authorList>
    </citation>
    <scope>NUCLEOTIDE SEQUENCE</scope>
    <source>
        <strain evidence="2">SARC-B</strain>
        <strain evidence="3">SARC-C</strain>
        <strain evidence="4">SULA</strain>
    </source>
</reference>
<evidence type="ECO:0000313" key="5">
    <source>
        <dbReference type="EMBL" id="AZF67869.1"/>
    </source>
</evidence>
<evidence type="ECO:0000313" key="8">
    <source>
        <dbReference type="EMBL" id="AZF75734.1"/>
    </source>
</evidence>
<dbReference type="AlphaFoldDB" id="A0A0E3K5M6"/>
<dbReference type="InterPro" id="IPR005149">
    <property type="entry name" value="Tscrpt_reg_PadR_N"/>
</dbReference>
<proteinExistence type="predicted"/>